<dbReference type="AlphaFoldDB" id="M6YCX3"/>
<proteinExistence type="predicted"/>
<gene>
    <name evidence="3" type="ORF">LEP1GSC024_3256</name>
</gene>
<evidence type="ECO:0000313" key="4">
    <source>
        <dbReference type="Proteomes" id="UP000012138"/>
    </source>
</evidence>
<evidence type="ECO:0000259" key="2">
    <source>
        <dbReference type="PROSITE" id="PS50989"/>
    </source>
</evidence>
<dbReference type="Pfam" id="PF01039">
    <property type="entry name" value="Carboxyl_trans"/>
    <property type="match status" value="1"/>
</dbReference>
<sequence>MKGSLMSEAKYSLENPFQSTSEPEVLKTKGLYEEANELGKELLNKPLLGGGVDRILVQHSKDRMTVWERIKVLTDQEPNILYQNWGKSLDGASLVTGILNINGRDVAIYGHDFTLRAGSMDATNGSKLARLIYMAGEHGIPLIGMNDSAGAFVPAGVGGLDGYSEAFTALRKISGVVPSLMLMFGFNAGGGAYLPRQGSFMIQCDNTFFGLTGPGVVKSVLGEDISADDLGGPKVHGQSGVVDIVTGDELGSLRTALRLLSYLPDNNHSLAPFHATSDPTDRFIYEEEILFKKTFNSPTGMNTPFDITLYLQNICDHGQYFEIQGQRSRNLVTAFGRIGGHVVAFVANNSAVSSGQIDIGAARKGTRFIRFCNLYNIPIVFLEDTTGFLPGKEQEQNGIVLEGRKLLDSIIDIRTPRLTLIIRNAFGGAYACFNSYHTGADMVFALPTARIAVMGPAGKDYVYKDEVSSIQKEYQENLKKGMSEKEAVVIRDKKLQTLSTQYERELMNPKEALSLGSVSRIVLPGTTRNILFQNLDYLIRHYKPAPLSGPQREFE</sequence>
<evidence type="ECO:0000259" key="1">
    <source>
        <dbReference type="PROSITE" id="PS50980"/>
    </source>
</evidence>
<dbReference type="InterPro" id="IPR029045">
    <property type="entry name" value="ClpP/crotonase-like_dom_sf"/>
</dbReference>
<dbReference type="GO" id="GO:0004658">
    <property type="term" value="F:propionyl-CoA carboxylase activity"/>
    <property type="evidence" value="ECO:0007669"/>
    <property type="project" value="TreeGrafter"/>
</dbReference>
<dbReference type="InterPro" id="IPR011762">
    <property type="entry name" value="COA_CT_N"/>
</dbReference>
<feature type="domain" description="CoA carboxyltransferase N-terminal" evidence="1">
    <location>
        <begin position="31"/>
        <end position="275"/>
    </location>
</feature>
<dbReference type="GO" id="GO:0016740">
    <property type="term" value="F:transferase activity"/>
    <property type="evidence" value="ECO:0007669"/>
    <property type="project" value="UniProtKB-KW"/>
</dbReference>
<feature type="domain" description="CoA carboxyltransferase C-terminal" evidence="2">
    <location>
        <begin position="282"/>
        <end position="537"/>
    </location>
</feature>
<reference evidence="3 4" key="1">
    <citation type="submission" date="2013-01" db="EMBL/GenBank/DDBJ databases">
        <authorList>
            <person name="Harkins D.M."/>
            <person name="Durkin A.S."/>
            <person name="Brinkac L.M."/>
            <person name="Haft D.H."/>
            <person name="Selengut J.D."/>
            <person name="Sanka R."/>
            <person name="DePew J."/>
            <person name="Purushe J."/>
            <person name="Whelen A.C."/>
            <person name="Vinetz J.M."/>
            <person name="Sutton G.G."/>
            <person name="Nierman W.C."/>
            <person name="Fouts D.E."/>
        </authorList>
    </citation>
    <scope>NUCLEOTIDE SEQUENCE [LARGE SCALE GENOMIC DNA]</scope>
    <source>
        <strain evidence="3 4">2001034031</strain>
    </source>
</reference>
<dbReference type="Gene3D" id="3.90.226.10">
    <property type="entry name" value="2-enoyl-CoA Hydratase, Chain A, domain 1"/>
    <property type="match status" value="2"/>
</dbReference>
<dbReference type="PROSITE" id="PS50980">
    <property type="entry name" value="COA_CT_NTER"/>
    <property type="match status" value="1"/>
</dbReference>
<accession>M6YCX3</accession>
<dbReference type="Proteomes" id="UP000012138">
    <property type="component" value="Unassembled WGS sequence"/>
</dbReference>
<dbReference type="PANTHER" id="PTHR43842">
    <property type="entry name" value="PROPIONYL-COA CARBOXYLASE BETA CHAIN"/>
    <property type="match status" value="1"/>
</dbReference>
<protein>
    <submittedName>
        <fullName evidence="3">Carboxyl transferase domain protein</fullName>
    </submittedName>
</protein>
<organism evidence="3 4">
    <name type="scientific">Leptospira noguchii str. 2001034031</name>
    <dbReference type="NCBI Taxonomy" id="1193053"/>
    <lineage>
        <taxon>Bacteria</taxon>
        <taxon>Pseudomonadati</taxon>
        <taxon>Spirochaetota</taxon>
        <taxon>Spirochaetia</taxon>
        <taxon>Leptospirales</taxon>
        <taxon>Leptospiraceae</taxon>
        <taxon>Leptospira</taxon>
    </lineage>
</organism>
<dbReference type="InterPro" id="IPR051047">
    <property type="entry name" value="AccD/PCCB"/>
</dbReference>
<dbReference type="EMBL" id="AKXB02000001">
    <property type="protein sequence ID" value="EMO91605.1"/>
    <property type="molecule type" value="Genomic_DNA"/>
</dbReference>
<dbReference type="SUPFAM" id="SSF52096">
    <property type="entry name" value="ClpP/crotonase"/>
    <property type="match status" value="2"/>
</dbReference>
<evidence type="ECO:0000313" key="3">
    <source>
        <dbReference type="EMBL" id="EMO91605.1"/>
    </source>
</evidence>
<dbReference type="PANTHER" id="PTHR43842:SF2">
    <property type="entry name" value="PROPIONYL-COA CARBOXYLASE BETA CHAIN, MITOCHONDRIAL"/>
    <property type="match status" value="1"/>
</dbReference>
<dbReference type="PROSITE" id="PS50989">
    <property type="entry name" value="COA_CT_CTER"/>
    <property type="match status" value="1"/>
</dbReference>
<name>M6YCX3_9LEPT</name>
<keyword evidence="3" id="KW-0808">Transferase</keyword>
<comment type="caution">
    <text evidence="3">The sequence shown here is derived from an EMBL/GenBank/DDBJ whole genome shotgun (WGS) entry which is preliminary data.</text>
</comment>
<dbReference type="InterPro" id="IPR034733">
    <property type="entry name" value="AcCoA_carboxyl_beta"/>
</dbReference>
<dbReference type="InterPro" id="IPR011763">
    <property type="entry name" value="COA_CT_C"/>
</dbReference>